<name>A0A963YX54_9PROT</name>
<dbReference type="RefSeq" id="WP_227324174.1">
    <property type="nucleotide sequence ID" value="NZ_JAESVB010000048.1"/>
</dbReference>
<protein>
    <recommendedName>
        <fullName evidence="5">Mobilization protein</fullName>
    </recommendedName>
</protein>
<dbReference type="AlphaFoldDB" id="A0A963YX54"/>
<reference evidence="3" key="1">
    <citation type="journal article" date="2021" name="Microorganisms">
        <title>Acidisoma silvae sp. nov. and Acidisomacellulosilytica sp. nov., Two Acidophilic Bacteria Isolated from Decaying Wood, Hydrolyzing Cellulose and Producing Poly-3-hydroxybutyrate.</title>
        <authorList>
            <person name="Mieszkin S."/>
            <person name="Pouder E."/>
            <person name="Uroz S."/>
            <person name="Simon-Colin C."/>
            <person name="Alain K."/>
        </authorList>
    </citation>
    <scope>NUCLEOTIDE SEQUENCE</scope>
    <source>
        <strain evidence="3">HW T2.11</strain>
    </source>
</reference>
<dbReference type="Proteomes" id="UP000708298">
    <property type="component" value="Unassembled WGS sequence"/>
</dbReference>
<evidence type="ECO:0000313" key="3">
    <source>
        <dbReference type="EMBL" id="MCB8878530.1"/>
    </source>
</evidence>
<gene>
    <name evidence="3" type="ORF">ASILVAE211_25395</name>
</gene>
<evidence type="ECO:0008006" key="5">
    <source>
        <dbReference type="Google" id="ProtNLM"/>
    </source>
</evidence>
<feature type="compositionally biased region" description="Acidic residues" evidence="2">
    <location>
        <begin position="105"/>
        <end position="123"/>
    </location>
</feature>
<proteinExistence type="predicted"/>
<accession>A0A963YX54</accession>
<evidence type="ECO:0000313" key="4">
    <source>
        <dbReference type="Proteomes" id="UP000708298"/>
    </source>
</evidence>
<reference evidence="3" key="2">
    <citation type="submission" date="2021-01" db="EMBL/GenBank/DDBJ databases">
        <authorList>
            <person name="Mieszkin S."/>
            <person name="Pouder E."/>
            <person name="Alain K."/>
        </authorList>
    </citation>
    <scope>NUCLEOTIDE SEQUENCE</scope>
    <source>
        <strain evidence="3">HW T2.11</strain>
    </source>
</reference>
<feature type="region of interest" description="Disordered" evidence="2">
    <location>
        <begin position="95"/>
        <end position="131"/>
    </location>
</feature>
<organism evidence="3 4">
    <name type="scientific">Acidisoma silvae</name>
    <dbReference type="NCBI Taxonomy" id="2802396"/>
    <lineage>
        <taxon>Bacteria</taxon>
        <taxon>Pseudomonadati</taxon>
        <taxon>Pseudomonadota</taxon>
        <taxon>Alphaproteobacteria</taxon>
        <taxon>Acetobacterales</taxon>
        <taxon>Acidocellaceae</taxon>
        <taxon>Acidisoma</taxon>
    </lineage>
</organism>
<keyword evidence="4" id="KW-1185">Reference proteome</keyword>
<dbReference type="EMBL" id="JAESVB010000048">
    <property type="protein sequence ID" value="MCB8878530.1"/>
    <property type="molecule type" value="Genomic_DNA"/>
</dbReference>
<evidence type="ECO:0000256" key="1">
    <source>
        <dbReference type="SAM" id="Coils"/>
    </source>
</evidence>
<sequence length="131" mass="14454">MSKVTAERLAKLQEKADQTIARLQAAKARMAETERKLDTRRKIIAGGLLFDAAAKDKQWAHHLAVLLTRIDRPNDKEPFKDWTIDKYKAEGGKLGDRRKAKLAAADDDAAEDEQDGLTPEEDGPTAVSAAD</sequence>
<comment type="caution">
    <text evidence="3">The sequence shown here is derived from an EMBL/GenBank/DDBJ whole genome shotgun (WGS) entry which is preliminary data.</text>
</comment>
<evidence type="ECO:0000256" key="2">
    <source>
        <dbReference type="SAM" id="MobiDB-lite"/>
    </source>
</evidence>
<keyword evidence="1" id="KW-0175">Coiled coil</keyword>
<feature type="coiled-coil region" evidence="1">
    <location>
        <begin position="6"/>
        <end position="43"/>
    </location>
</feature>